<dbReference type="AlphaFoldDB" id="A0A0D3GTB0"/>
<dbReference type="HOGENOM" id="CLU_2416791_0_0_1"/>
<evidence type="ECO:0000313" key="3">
    <source>
        <dbReference type="Proteomes" id="UP000026960"/>
    </source>
</evidence>
<dbReference type="Proteomes" id="UP000026960">
    <property type="component" value="Chromosome 7"/>
</dbReference>
<evidence type="ECO:0000256" key="1">
    <source>
        <dbReference type="SAM" id="MobiDB-lite"/>
    </source>
</evidence>
<protein>
    <recommendedName>
        <fullName evidence="4">DUF834 domain-containing protein</fullName>
    </recommendedName>
</protein>
<evidence type="ECO:0008006" key="4">
    <source>
        <dbReference type="Google" id="ProtNLM"/>
    </source>
</evidence>
<organism evidence="2">
    <name type="scientific">Oryza barthii</name>
    <dbReference type="NCBI Taxonomy" id="65489"/>
    <lineage>
        <taxon>Eukaryota</taxon>
        <taxon>Viridiplantae</taxon>
        <taxon>Streptophyta</taxon>
        <taxon>Embryophyta</taxon>
        <taxon>Tracheophyta</taxon>
        <taxon>Spermatophyta</taxon>
        <taxon>Magnoliopsida</taxon>
        <taxon>Liliopsida</taxon>
        <taxon>Poales</taxon>
        <taxon>Poaceae</taxon>
        <taxon>BOP clade</taxon>
        <taxon>Oryzoideae</taxon>
        <taxon>Oryzeae</taxon>
        <taxon>Oryzinae</taxon>
        <taxon>Oryza</taxon>
    </lineage>
</organism>
<accession>A0A0D3GTB0</accession>
<dbReference type="EnsemblPlants" id="OBART07G21590.1">
    <property type="protein sequence ID" value="OBART07G21590.1"/>
    <property type="gene ID" value="OBART07G21590"/>
</dbReference>
<reference evidence="2" key="1">
    <citation type="journal article" date="2009" name="Rice">
        <title>De Novo Next Generation Sequencing of Plant Genomes.</title>
        <authorList>
            <person name="Rounsley S."/>
            <person name="Marri P.R."/>
            <person name="Yu Y."/>
            <person name="He R."/>
            <person name="Sisneros N."/>
            <person name="Goicoechea J.L."/>
            <person name="Lee S.J."/>
            <person name="Angelova A."/>
            <person name="Kudrna D."/>
            <person name="Luo M."/>
            <person name="Affourtit J."/>
            <person name="Desany B."/>
            <person name="Knight J."/>
            <person name="Niazi F."/>
            <person name="Egholm M."/>
            <person name="Wing R.A."/>
        </authorList>
    </citation>
    <scope>NUCLEOTIDE SEQUENCE [LARGE SCALE GENOMIC DNA]</scope>
    <source>
        <strain evidence="2">cv. IRGC 105608</strain>
    </source>
</reference>
<dbReference type="Gramene" id="OBART07G21590.1">
    <property type="protein sequence ID" value="OBART07G21590.1"/>
    <property type="gene ID" value="OBART07G21590"/>
</dbReference>
<feature type="region of interest" description="Disordered" evidence="1">
    <location>
        <begin position="67"/>
        <end position="92"/>
    </location>
</feature>
<feature type="region of interest" description="Disordered" evidence="1">
    <location>
        <begin position="1"/>
        <end position="27"/>
    </location>
</feature>
<evidence type="ECO:0000313" key="2">
    <source>
        <dbReference type="EnsemblPlants" id="OBART07G21590.1"/>
    </source>
</evidence>
<name>A0A0D3GTB0_9ORYZ</name>
<sequence length="92" mass="9296">MAPRLCAWKVGRRAEESPMTWGGGSGSDAAAAGSGFLVGGSDASTPDLAGASRSRAVTMGGGGGGVWRLGGWRQPAQEVGAHGRRGGDWQQR</sequence>
<proteinExistence type="predicted"/>
<keyword evidence="3" id="KW-1185">Reference proteome</keyword>
<dbReference type="PaxDb" id="65489-OBART07G21590.1"/>
<reference evidence="2" key="2">
    <citation type="submission" date="2015-03" db="UniProtKB">
        <authorList>
            <consortium name="EnsemblPlants"/>
        </authorList>
    </citation>
    <scope>IDENTIFICATION</scope>
</reference>